<evidence type="ECO:0000313" key="14">
    <source>
        <dbReference type="Proteomes" id="UP000258309"/>
    </source>
</evidence>
<dbReference type="EMBL" id="NCSJ02000054">
    <property type="protein sequence ID" value="RFU32474.1"/>
    <property type="molecule type" value="Genomic_DNA"/>
</dbReference>
<dbReference type="InterPro" id="IPR036188">
    <property type="entry name" value="FAD/NAD-bd_sf"/>
</dbReference>
<dbReference type="GO" id="GO:0005743">
    <property type="term" value="C:mitochondrial inner membrane"/>
    <property type="evidence" value="ECO:0007669"/>
    <property type="project" value="UniProtKB-SubCell"/>
</dbReference>
<dbReference type="Proteomes" id="UP000258309">
    <property type="component" value="Unassembled WGS sequence"/>
</dbReference>
<dbReference type="Pfam" id="PF01593">
    <property type="entry name" value="Amino_oxidase"/>
    <property type="match status" value="1"/>
</dbReference>
<evidence type="ECO:0000256" key="2">
    <source>
        <dbReference type="ARBA" id="ARBA00005073"/>
    </source>
</evidence>
<dbReference type="NCBIfam" id="TIGR00562">
    <property type="entry name" value="proto_IX_ox"/>
    <property type="match status" value="1"/>
</dbReference>
<keyword evidence="6 11" id="KW-0274">FAD</keyword>
<evidence type="ECO:0000256" key="11">
    <source>
        <dbReference type="RuleBase" id="RU367069"/>
    </source>
</evidence>
<sequence length="622" mass="68375">MRSKIPDDYLVRLLRRCYTTPGCFTGRLCARNSGVRSPSTLSAWRNLEQQRDISLPIGSQYRAYQTYHSNSQNVDLYKTTSNLAQETQNPQFDAAVTRNNGNQPRIAVIGGGITGLATAYYLTKEVPRAKITLYEGNKRLGGWLQSKSVEVENGTVLLEQGPRTLRHASPSGMLTLRLVEELGLQDEMLITPKNSAAAMNRFIYYPDHLVKMPGPGQDLYQMLWTVLREPAFKGIIPGILFEVRRPGRHTSSDSRDPDDESIASFLERRLGSSAPIDNLVSAVIHGIYAGDVYRLSAASLMPEAYAREEIYGGFVAAIGNFVKQGKTGSVLRKDHALLNEMRGKVSLDMKTRMQNASVYSFKGGISTLPEALESSLRANPNVTIELGKKVESLVYGGKTNTINVGSLQYDRVISTISAPATSSILSISSPISSLSQIPFVTVMVVNLYFNDPNILPEQGFGYLIPRSIPFEQNPECALGVVFDSDSLRGQDTAPGTKVTVMLGGHWWDDFTTNPDADEAISMARAVLKRHLNIDEQPHAVNATLQKNCIPQYTVGHKARLKDAHHRLMSEFGGKLAVAGSSYTGVGMNDCIRAARDLAKEVAADENVTGLESFVQPQQWVLI</sequence>
<dbReference type="InterPro" id="IPR002937">
    <property type="entry name" value="Amino_oxidase"/>
</dbReference>
<dbReference type="SUPFAM" id="SSF54373">
    <property type="entry name" value="FAD-linked reductases, C-terminal domain"/>
    <property type="match status" value="1"/>
</dbReference>
<accession>A0A3E2HGC7</accession>
<evidence type="ECO:0000256" key="10">
    <source>
        <dbReference type="ARBA" id="ARBA00047554"/>
    </source>
</evidence>
<dbReference type="InterPro" id="IPR050464">
    <property type="entry name" value="Zeta_carotene_desat/Oxidored"/>
</dbReference>
<keyword evidence="5 11" id="KW-0285">Flavoprotein</keyword>
<dbReference type="InterPro" id="IPR004572">
    <property type="entry name" value="Protoporphyrinogen_oxidase"/>
</dbReference>
<reference evidence="13 14" key="1">
    <citation type="submission" date="2018-05" db="EMBL/GenBank/DDBJ databases">
        <title>Draft genome sequence of Scytalidium lignicola DSM 105466, a ubiquitous saprotrophic fungus.</title>
        <authorList>
            <person name="Buettner E."/>
            <person name="Gebauer A.M."/>
            <person name="Hofrichter M."/>
            <person name="Liers C."/>
            <person name="Kellner H."/>
        </authorList>
    </citation>
    <scope>NUCLEOTIDE SEQUENCE [LARGE SCALE GENOMIC DNA]</scope>
    <source>
        <strain evidence="13 14">DSM 105466</strain>
    </source>
</reference>
<dbReference type="OMA" id="EHNQAVQ"/>
<evidence type="ECO:0000313" key="13">
    <source>
        <dbReference type="EMBL" id="RFU32474.1"/>
    </source>
</evidence>
<dbReference type="SUPFAM" id="SSF51905">
    <property type="entry name" value="FAD/NAD(P)-binding domain"/>
    <property type="match status" value="1"/>
</dbReference>
<dbReference type="STRING" id="5539.A0A3E2HGC7"/>
<dbReference type="PANTHER" id="PTHR42923:SF3">
    <property type="entry name" value="PROTOPORPHYRINOGEN OXIDASE"/>
    <property type="match status" value="1"/>
</dbReference>
<dbReference type="OrthoDB" id="438553at2759"/>
<organism evidence="13 14">
    <name type="scientific">Scytalidium lignicola</name>
    <name type="common">Hyphomycete</name>
    <dbReference type="NCBI Taxonomy" id="5539"/>
    <lineage>
        <taxon>Eukaryota</taxon>
        <taxon>Fungi</taxon>
        <taxon>Dikarya</taxon>
        <taxon>Ascomycota</taxon>
        <taxon>Pezizomycotina</taxon>
        <taxon>Leotiomycetes</taxon>
        <taxon>Leotiomycetes incertae sedis</taxon>
        <taxon>Scytalidium</taxon>
    </lineage>
</organism>
<evidence type="ECO:0000256" key="6">
    <source>
        <dbReference type="ARBA" id="ARBA00022827"/>
    </source>
</evidence>
<feature type="non-terminal residue" evidence="13">
    <location>
        <position position="622"/>
    </location>
</feature>
<proteinExistence type="inferred from homology"/>
<comment type="function">
    <text evidence="1 11">Catalyzes the 6-electron oxidation of protoporphyrinogen-IX to form protoporphyrin-IX.</text>
</comment>
<gene>
    <name evidence="13" type="ORF">B7463_g3876</name>
</gene>
<comment type="similarity">
    <text evidence="3 11">Belongs to the protoporphyrinogen/coproporphyrinogen oxidase family. Protoporphyrinogen oxidase subfamily.</text>
</comment>
<feature type="non-terminal residue" evidence="13">
    <location>
        <position position="1"/>
    </location>
</feature>
<keyword evidence="8 11" id="KW-0350">Heme biosynthesis</keyword>
<evidence type="ECO:0000259" key="12">
    <source>
        <dbReference type="Pfam" id="PF01593"/>
    </source>
</evidence>
<evidence type="ECO:0000256" key="1">
    <source>
        <dbReference type="ARBA" id="ARBA00002600"/>
    </source>
</evidence>
<dbReference type="GO" id="GO:0004729">
    <property type="term" value="F:oxygen-dependent protoporphyrinogen oxidase activity"/>
    <property type="evidence" value="ECO:0007669"/>
    <property type="project" value="UniProtKB-UniRule"/>
</dbReference>
<dbReference type="EC" id="1.3.3.4" evidence="4 11"/>
<name>A0A3E2HGC7_SCYLI</name>
<comment type="pathway">
    <text evidence="2 11">Porphyrin-containing compound metabolism; protoporphyrin-IX biosynthesis; protoporphyrin-IX from protoporphyrinogen-IX: step 1/1.</text>
</comment>
<comment type="subcellular location">
    <subcellularLocation>
        <location evidence="11">Mitochondrion inner membrane</location>
    </subcellularLocation>
</comment>
<evidence type="ECO:0000256" key="5">
    <source>
        <dbReference type="ARBA" id="ARBA00022630"/>
    </source>
</evidence>
<keyword evidence="7 11" id="KW-0560">Oxidoreductase</keyword>
<evidence type="ECO:0000256" key="3">
    <source>
        <dbReference type="ARBA" id="ARBA00010551"/>
    </source>
</evidence>
<comment type="catalytic activity">
    <reaction evidence="10 11">
        <text>protoporphyrinogen IX + 3 O2 = protoporphyrin IX + 3 H2O2</text>
        <dbReference type="Rhea" id="RHEA:25576"/>
        <dbReference type="ChEBI" id="CHEBI:15379"/>
        <dbReference type="ChEBI" id="CHEBI:16240"/>
        <dbReference type="ChEBI" id="CHEBI:57306"/>
        <dbReference type="ChEBI" id="CHEBI:57307"/>
        <dbReference type="EC" id="1.3.3.4"/>
    </reaction>
</comment>
<protein>
    <recommendedName>
        <fullName evidence="4 11">Protoporphyrinogen oxidase</fullName>
        <ecNumber evidence="4 11">1.3.3.4</ecNumber>
    </recommendedName>
</protein>
<evidence type="ECO:0000256" key="9">
    <source>
        <dbReference type="ARBA" id="ARBA00023244"/>
    </source>
</evidence>
<evidence type="ECO:0000256" key="7">
    <source>
        <dbReference type="ARBA" id="ARBA00023002"/>
    </source>
</evidence>
<evidence type="ECO:0000256" key="4">
    <source>
        <dbReference type="ARBA" id="ARBA00012867"/>
    </source>
</evidence>
<dbReference type="PANTHER" id="PTHR42923">
    <property type="entry name" value="PROTOPORPHYRINOGEN OXIDASE"/>
    <property type="match status" value="1"/>
</dbReference>
<evidence type="ECO:0000256" key="8">
    <source>
        <dbReference type="ARBA" id="ARBA00023133"/>
    </source>
</evidence>
<keyword evidence="9 11" id="KW-0627">Porphyrin biosynthesis</keyword>
<dbReference type="GO" id="GO:0006782">
    <property type="term" value="P:protoporphyrinogen IX biosynthetic process"/>
    <property type="evidence" value="ECO:0007669"/>
    <property type="project" value="UniProtKB-UniRule"/>
</dbReference>
<dbReference type="Gene3D" id="3.50.50.60">
    <property type="entry name" value="FAD/NAD(P)-binding domain"/>
    <property type="match status" value="1"/>
</dbReference>
<dbReference type="UniPathway" id="UPA00251">
    <property type="reaction ID" value="UER00324"/>
</dbReference>
<comment type="cofactor">
    <cofactor evidence="11">
        <name>FAD</name>
        <dbReference type="ChEBI" id="CHEBI:57692"/>
    </cofactor>
    <text evidence="11">Binds 1 FAD per subunit.</text>
</comment>
<keyword evidence="14" id="KW-1185">Reference proteome</keyword>
<feature type="domain" description="Amine oxidase" evidence="12">
    <location>
        <begin position="113"/>
        <end position="601"/>
    </location>
</feature>
<dbReference type="AlphaFoldDB" id="A0A3E2HGC7"/>
<comment type="caution">
    <text evidence="13">The sequence shown here is derived from an EMBL/GenBank/DDBJ whole genome shotgun (WGS) entry which is preliminary data.</text>
</comment>